<dbReference type="InterPro" id="IPR051606">
    <property type="entry name" value="Polyketide_Oxido-like"/>
</dbReference>
<evidence type="ECO:0000313" key="3">
    <source>
        <dbReference type="EMBL" id="MBF6302827.1"/>
    </source>
</evidence>
<sequence length="219" mass="22855">MQVVAGDVLDAAAVAAVAAGHDAAISAVYDPQAAPLGFFASAATSLLDGLPKAGVARALVVGVVSTLDVAPGLPMFQAPDFPDEYREFGRGHMAGLQAFRDSATDLDWLVVTPPMVLDDGTRTGSYRIGGDEGLASSADRFTDGGATGAGLNPKPVCGLVHYSVARAKLGWLSETHTPHSKSLSESTTCRIRRVRMKKCSSPMTHCSSPRTLLESRARS</sequence>
<evidence type="ECO:0000313" key="4">
    <source>
        <dbReference type="Proteomes" id="UP000702209"/>
    </source>
</evidence>
<feature type="region of interest" description="Disordered" evidence="1">
    <location>
        <begin position="200"/>
        <end position="219"/>
    </location>
</feature>
<dbReference type="PANTHER" id="PTHR43355:SF2">
    <property type="entry name" value="FLAVIN REDUCTASE (NADPH)"/>
    <property type="match status" value="1"/>
</dbReference>
<protein>
    <submittedName>
        <fullName evidence="3">NAD(P)H-binding protein</fullName>
    </submittedName>
</protein>
<dbReference type="InterPro" id="IPR016040">
    <property type="entry name" value="NAD(P)-bd_dom"/>
</dbReference>
<dbReference type="EMBL" id="JADLQX010000062">
    <property type="protein sequence ID" value="MBF6302827.1"/>
    <property type="molecule type" value="Genomic_DNA"/>
</dbReference>
<name>A0ABS0D1W4_9NOCA</name>
<comment type="caution">
    <text evidence="3">The sequence shown here is derived from an EMBL/GenBank/DDBJ whole genome shotgun (WGS) entry which is preliminary data.</text>
</comment>
<dbReference type="Gene3D" id="3.40.50.720">
    <property type="entry name" value="NAD(P)-binding Rossmann-like Domain"/>
    <property type="match status" value="1"/>
</dbReference>
<dbReference type="SUPFAM" id="SSF51735">
    <property type="entry name" value="NAD(P)-binding Rossmann-fold domains"/>
    <property type="match status" value="1"/>
</dbReference>
<proteinExistence type="predicted"/>
<dbReference type="Pfam" id="PF13460">
    <property type="entry name" value="NAD_binding_10"/>
    <property type="match status" value="1"/>
</dbReference>
<dbReference type="PANTHER" id="PTHR43355">
    <property type="entry name" value="FLAVIN REDUCTASE (NADPH)"/>
    <property type="match status" value="1"/>
</dbReference>
<evidence type="ECO:0000259" key="2">
    <source>
        <dbReference type="Pfam" id="PF13460"/>
    </source>
</evidence>
<reference evidence="3 4" key="1">
    <citation type="submission" date="2020-10" db="EMBL/GenBank/DDBJ databases">
        <title>Identification of Nocardia species via Next-generation sequencing and recognition of intraspecies genetic diversity.</title>
        <authorList>
            <person name="Li P."/>
            <person name="Li P."/>
            <person name="Lu B."/>
        </authorList>
    </citation>
    <scope>NUCLEOTIDE SEQUENCE [LARGE SCALE GENOMIC DNA]</scope>
    <source>
        <strain evidence="3 4">BJ06-0157</strain>
    </source>
</reference>
<feature type="domain" description="NAD(P)-binding" evidence="2">
    <location>
        <begin position="2"/>
        <end position="132"/>
    </location>
</feature>
<evidence type="ECO:0000256" key="1">
    <source>
        <dbReference type="SAM" id="MobiDB-lite"/>
    </source>
</evidence>
<gene>
    <name evidence="3" type="ORF">IU459_35665</name>
</gene>
<accession>A0ABS0D1W4</accession>
<organism evidence="3 4">
    <name type="scientific">Nocardia amamiensis</name>
    <dbReference type="NCBI Taxonomy" id="404578"/>
    <lineage>
        <taxon>Bacteria</taxon>
        <taxon>Bacillati</taxon>
        <taxon>Actinomycetota</taxon>
        <taxon>Actinomycetes</taxon>
        <taxon>Mycobacteriales</taxon>
        <taxon>Nocardiaceae</taxon>
        <taxon>Nocardia</taxon>
    </lineage>
</organism>
<feature type="compositionally biased region" description="Polar residues" evidence="1">
    <location>
        <begin position="201"/>
        <end position="210"/>
    </location>
</feature>
<keyword evidence="4" id="KW-1185">Reference proteome</keyword>
<dbReference type="Proteomes" id="UP000702209">
    <property type="component" value="Unassembled WGS sequence"/>
</dbReference>
<dbReference type="InterPro" id="IPR036291">
    <property type="entry name" value="NAD(P)-bd_dom_sf"/>
</dbReference>